<evidence type="ECO:0000313" key="2">
    <source>
        <dbReference type="Proteomes" id="UP001326567"/>
    </source>
</evidence>
<organism evidence="1 2">
    <name type="scientific">Sulfitobacter faviae</name>
    <dbReference type="NCBI Taxonomy" id="1775881"/>
    <lineage>
        <taxon>Bacteria</taxon>
        <taxon>Pseudomonadati</taxon>
        <taxon>Pseudomonadota</taxon>
        <taxon>Alphaproteobacteria</taxon>
        <taxon>Rhodobacterales</taxon>
        <taxon>Roseobacteraceae</taxon>
        <taxon>Sulfitobacter</taxon>
    </lineage>
</organism>
<proteinExistence type="predicted"/>
<evidence type="ECO:0000313" key="1">
    <source>
        <dbReference type="EMBL" id="WPZ20471.1"/>
    </source>
</evidence>
<name>A0ABZ0UXW1_9RHOB</name>
<protein>
    <submittedName>
        <fullName evidence="1">Uncharacterized protein</fullName>
    </submittedName>
</protein>
<dbReference type="RefSeq" id="WP_322327748.1">
    <property type="nucleotide sequence ID" value="NZ_CP139725.1"/>
</dbReference>
<gene>
    <name evidence="1" type="ORF">T7987_09745</name>
</gene>
<reference evidence="1 2" key="1">
    <citation type="submission" date="2023-11" db="EMBL/GenBank/DDBJ databases">
        <title>From the Deep-Sea to the Surface: Bacterial Genomes Isolated from the Moytirra Hydrothermal Vent Plume.</title>
        <authorList>
            <person name="Major S.R."/>
        </authorList>
    </citation>
    <scope>NUCLEOTIDE SEQUENCE [LARGE SCALE GENOMIC DNA]</scope>
    <source>
        <strain evidence="1 2">OXR-9</strain>
    </source>
</reference>
<dbReference type="EMBL" id="CP139725">
    <property type="protein sequence ID" value="WPZ20471.1"/>
    <property type="molecule type" value="Genomic_DNA"/>
</dbReference>
<sequence length="145" mass="16368">MASRDRVYAKFGVAAEAAQLFETELGNLLLAVTGTENRWRHEPDPKSARQLLDRINNRETLGRLLGAVRDKIDIDADTTDQLASGVAARNRLNHGFFLRHNFRIQSEEGRAIMIGDLEQLHEELFVAWQLASALSGRALQELHKH</sequence>
<accession>A0ABZ0UXW1</accession>
<keyword evidence="2" id="KW-1185">Reference proteome</keyword>
<dbReference type="Proteomes" id="UP001326567">
    <property type="component" value="Chromosome"/>
</dbReference>